<accession>A0A928KWI7</accession>
<proteinExistence type="predicted"/>
<dbReference type="EMBL" id="SVNY01000003">
    <property type="protein sequence ID" value="MBE6833436.1"/>
    <property type="molecule type" value="Genomic_DNA"/>
</dbReference>
<dbReference type="AlphaFoldDB" id="A0A928KWI7"/>
<name>A0A928KWI7_9FIRM</name>
<evidence type="ECO:0000313" key="2">
    <source>
        <dbReference type="Proteomes" id="UP000754750"/>
    </source>
</evidence>
<evidence type="ECO:0000313" key="1">
    <source>
        <dbReference type="EMBL" id="MBE6833436.1"/>
    </source>
</evidence>
<dbReference type="SUPFAM" id="SSF69279">
    <property type="entry name" value="Phage tail proteins"/>
    <property type="match status" value="1"/>
</dbReference>
<organism evidence="1 2">
    <name type="scientific">Faecalispora sporosphaeroides</name>
    <dbReference type="NCBI Taxonomy" id="1549"/>
    <lineage>
        <taxon>Bacteria</taxon>
        <taxon>Bacillati</taxon>
        <taxon>Bacillota</taxon>
        <taxon>Clostridia</taxon>
        <taxon>Eubacteriales</taxon>
        <taxon>Oscillospiraceae</taxon>
        <taxon>Faecalispora</taxon>
    </lineage>
</organism>
<comment type="caution">
    <text evidence="1">The sequence shown here is derived from an EMBL/GenBank/DDBJ whole genome shotgun (WGS) entry which is preliminary data.</text>
</comment>
<reference evidence="1" key="1">
    <citation type="submission" date="2019-04" db="EMBL/GenBank/DDBJ databases">
        <title>Evolution of Biomass-Degrading Anaerobic Consortia Revealed by Metagenomics.</title>
        <authorList>
            <person name="Peng X."/>
        </authorList>
    </citation>
    <scope>NUCLEOTIDE SEQUENCE</scope>
    <source>
        <strain evidence="1">SIG551</strain>
    </source>
</reference>
<gene>
    <name evidence="1" type="ORF">E7512_07640</name>
</gene>
<dbReference type="Proteomes" id="UP000754750">
    <property type="component" value="Unassembled WGS sequence"/>
</dbReference>
<sequence length="307" mass="33572">MKFEGITAQGTVYSLGVPLSVHISRGAGAPADELVGEFPWSALPPLYRLRVLDGDRLVFFGPVDVLQEKISPKGAFLRVEGRSLAALLLDNEALPQTYYSPPFSAVFARHAAPYGFMRYRVPGGAEKIGEFTVTKGMSEWQVLESFCRRAWSTSPALQTGGELTVGGAEESGILWFGDSVRGLTYLSLTRTCREYERISELLARSVRDGRYTVSLTDEQALRDGIRRRRCLSASPAAGARQVLANARQKSLEYTLVLPGWPDVQPGRNAEIGDRLLGRAAGLRVWSVEYGLDAGGMLCTVALRRAAE</sequence>
<dbReference type="RefSeq" id="WP_326840354.1">
    <property type="nucleotide sequence ID" value="NZ_JBKWRC010000002.1"/>
</dbReference>
<protein>
    <submittedName>
        <fullName evidence="1">Uncharacterized protein</fullName>
    </submittedName>
</protein>